<sequence>MEGGGSKLYRNSLGELGFEASNIGMEGNLATTTTRRSEITTDGSSGGCATGSGQCILIFKRKRGRPRKYDANGNFIRPSVQSPSLPLSPLPPNHLRGYSTTTWVCSPSISCHG</sequence>
<comment type="caution">
    <text evidence="1">The sequence shown here is derived from an EMBL/GenBank/DDBJ whole genome shotgun (WGS) entry which is preliminary data.</text>
</comment>
<gene>
    <name evidence="1" type="ORF">L6452_08741</name>
</gene>
<proteinExistence type="predicted"/>
<reference evidence="2" key="1">
    <citation type="journal article" date="2022" name="Mol. Ecol. Resour.">
        <title>The genomes of chicory, endive, great burdock and yacon provide insights into Asteraceae palaeo-polyploidization history and plant inulin production.</title>
        <authorList>
            <person name="Fan W."/>
            <person name="Wang S."/>
            <person name="Wang H."/>
            <person name="Wang A."/>
            <person name="Jiang F."/>
            <person name="Liu H."/>
            <person name="Zhao H."/>
            <person name="Xu D."/>
            <person name="Zhang Y."/>
        </authorList>
    </citation>
    <scope>NUCLEOTIDE SEQUENCE [LARGE SCALE GENOMIC DNA]</scope>
    <source>
        <strain evidence="2">cv. Niubang</strain>
    </source>
</reference>
<organism evidence="1 2">
    <name type="scientific">Arctium lappa</name>
    <name type="common">Greater burdock</name>
    <name type="synonym">Lappa major</name>
    <dbReference type="NCBI Taxonomy" id="4217"/>
    <lineage>
        <taxon>Eukaryota</taxon>
        <taxon>Viridiplantae</taxon>
        <taxon>Streptophyta</taxon>
        <taxon>Embryophyta</taxon>
        <taxon>Tracheophyta</taxon>
        <taxon>Spermatophyta</taxon>
        <taxon>Magnoliopsida</taxon>
        <taxon>eudicotyledons</taxon>
        <taxon>Gunneridae</taxon>
        <taxon>Pentapetalae</taxon>
        <taxon>asterids</taxon>
        <taxon>campanulids</taxon>
        <taxon>Asterales</taxon>
        <taxon>Asteraceae</taxon>
        <taxon>Carduoideae</taxon>
        <taxon>Cardueae</taxon>
        <taxon>Arctiinae</taxon>
        <taxon>Arctium</taxon>
    </lineage>
</organism>
<protein>
    <submittedName>
        <fullName evidence="1">Uncharacterized protein</fullName>
    </submittedName>
</protein>
<dbReference type="EMBL" id="CM042049">
    <property type="protein sequence ID" value="KAI3746313.1"/>
    <property type="molecule type" value="Genomic_DNA"/>
</dbReference>
<evidence type="ECO:0000313" key="1">
    <source>
        <dbReference type="EMBL" id="KAI3746313.1"/>
    </source>
</evidence>
<dbReference type="Proteomes" id="UP001055879">
    <property type="component" value="Linkage Group LG03"/>
</dbReference>
<reference evidence="1 2" key="2">
    <citation type="journal article" date="2022" name="Mol. Ecol. Resour.">
        <title>The genomes of chicory, endive, great burdock and yacon provide insights into Asteraceae paleo-polyploidization history and plant inulin production.</title>
        <authorList>
            <person name="Fan W."/>
            <person name="Wang S."/>
            <person name="Wang H."/>
            <person name="Wang A."/>
            <person name="Jiang F."/>
            <person name="Liu H."/>
            <person name="Zhao H."/>
            <person name="Xu D."/>
            <person name="Zhang Y."/>
        </authorList>
    </citation>
    <scope>NUCLEOTIDE SEQUENCE [LARGE SCALE GENOMIC DNA]</scope>
    <source>
        <strain evidence="2">cv. Niubang</strain>
    </source>
</reference>
<name>A0ACB9DIY7_ARCLA</name>
<accession>A0ACB9DIY7</accession>
<keyword evidence="2" id="KW-1185">Reference proteome</keyword>
<evidence type="ECO:0000313" key="2">
    <source>
        <dbReference type="Proteomes" id="UP001055879"/>
    </source>
</evidence>